<comment type="caution">
    <text evidence="3">The sequence shown here is derived from an EMBL/GenBank/DDBJ whole genome shotgun (WGS) entry which is preliminary data.</text>
</comment>
<dbReference type="AlphaFoldDB" id="A0AAD4ME82"/>
<feature type="region of interest" description="Disordered" evidence="1">
    <location>
        <begin position="406"/>
        <end position="431"/>
    </location>
</feature>
<organism evidence="3 4">
    <name type="scientific">Multifurca ochricompacta</name>
    <dbReference type="NCBI Taxonomy" id="376703"/>
    <lineage>
        <taxon>Eukaryota</taxon>
        <taxon>Fungi</taxon>
        <taxon>Dikarya</taxon>
        <taxon>Basidiomycota</taxon>
        <taxon>Agaricomycotina</taxon>
        <taxon>Agaricomycetes</taxon>
        <taxon>Russulales</taxon>
        <taxon>Russulaceae</taxon>
        <taxon>Multifurca</taxon>
    </lineage>
</organism>
<feature type="compositionally biased region" description="Polar residues" evidence="1">
    <location>
        <begin position="455"/>
        <end position="471"/>
    </location>
</feature>
<dbReference type="PANTHER" id="PTHR36424">
    <property type="entry name" value="PHEROMONE-REGULATED MEMBRANE PROTEIN 6"/>
    <property type="match status" value="1"/>
</dbReference>
<feature type="compositionally biased region" description="Basic and acidic residues" evidence="1">
    <location>
        <begin position="413"/>
        <end position="422"/>
    </location>
</feature>
<protein>
    <recommendedName>
        <fullName evidence="5">Vacuole protein</fullName>
    </recommendedName>
</protein>
<sequence>MCGGPAWKREIVPDHKFDFVDTREFTDNGFAMRMKYLWLYILVLKSFLVYVSDIFTAVTMLSTKTWSNQIFQKCKQLSGCVAIPFSIGQWLFVGCIIFSFLLPDTYLRKLAYEGRKAKKIIASRDISYAFTNVMANNYYSLRSYDHFCFFDHIQQSTKKSDDFAFFIFFTFKSWKRLFFADGPRQVINALTLFAIYLAKKDDKTPWYDFKKYFVGNNLITTALTISTLFTVLIFAGSLLLLIIAGIFYVPLLCYIKGNLKEYCCHKVDKRISEIIKRRNKERTAKAMALAKKEAMGDFSHLKNKKGEFIHQPLPQPTLPNISIDDDLADIASIQKRAGTPSTNHTSVGDRYYTTDAKATYEYPTMPPYNAPYSHSQDPNSYTHFNPSAATLPDENQYYEDDYGSTAHLALGTDPHDQRDDHNQLGQYHGSHGYAVDPYEVYTGHAANNHYDYSTSQYEHQSGQGDFTSQHPRQPPDNVALAYDGTSEYRNNQTRQQHGHRPLSPRYDGGQFNAV</sequence>
<evidence type="ECO:0000256" key="2">
    <source>
        <dbReference type="SAM" id="Phobius"/>
    </source>
</evidence>
<name>A0AAD4ME82_9AGAM</name>
<evidence type="ECO:0000313" key="4">
    <source>
        <dbReference type="Proteomes" id="UP001203297"/>
    </source>
</evidence>
<keyword evidence="2" id="KW-1133">Transmembrane helix</keyword>
<feature type="transmembrane region" description="Helical" evidence="2">
    <location>
        <begin position="37"/>
        <end position="61"/>
    </location>
</feature>
<keyword evidence="2" id="KW-0812">Transmembrane</keyword>
<evidence type="ECO:0000256" key="1">
    <source>
        <dbReference type="SAM" id="MobiDB-lite"/>
    </source>
</evidence>
<evidence type="ECO:0000313" key="3">
    <source>
        <dbReference type="EMBL" id="KAI0307354.1"/>
    </source>
</evidence>
<feature type="transmembrane region" description="Helical" evidence="2">
    <location>
        <begin position="218"/>
        <end position="251"/>
    </location>
</feature>
<dbReference type="EMBL" id="WTXG01000002">
    <property type="protein sequence ID" value="KAI0307354.1"/>
    <property type="molecule type" value="Genomic_DNA"/>
</dbReference>
<gene>
    <name evidence="3" type="ORF">B0F90DRAFT_1932174</name>
</gene>
<dbReference type="PANTHER" id="PTHR36424:SF1">
    <property type="entry name" value="LOW AFFINITY K(+) TRANSPORTER 1-RELATED"/>
    <property type="match status" value="1"/>
</dbReference>
<keyword evidence="2" id="KW-0472">Membrane</keyword>
<dbReference type="GO" id="GO:0015079">
    <property type="term" value="F:potassium ion transmembrane transporter activity"/>
    <property type="evidence" value="ECO:0007669"/>
    <property type="project" value="InterPro"/>
</dbReference>
<reference evidence="3" key="1">
    <citation type="journal article" date="2022" name="New Phytol.">
        <title>Evolutionary transition to the ectomycorrhizal habit in the genomes of a hyperdiverse lineage of mushroom-forming fungi.</title>
        <authorList>
            <person name="Looney B."/>
            <person name="Miyauchi S."/>
            <person name="Morin E."/>
            <person name="Drula E."/>
            <person name="Courty P.E."/>
            <person name="Kohler A."/>
            <person name="Kuo A."/>
            <person name="LaButti K."/>
            <person name="Pangilinan J."/>
            <person name="Lipzen A."/>
            <person name="Riley R."/>
            <person name="Andreopoulos W."/>
            <person name="He G."/>
            <person name="Johnson J."/>
            <person name="Nolan M."/>
            <person name="Tritt A."/>
            <person name="Barry K.W."/>
            <person name="Grigoriev I.V."/>
            <person name="Nagy L.G."/>
            <person name="Hibbett D."/>
            <person name="Henrissat B."/>
            <person name="Matheny P.B."/>
            <person name="Labbe J."/>
            <person name="Martin F.M."/>
        </authorList>
    </citation>
    <scope>NUCLEOTIDE SEQUENCE</scope>
    <source>
        <strain evidence="3">BPL690</strain>
    </source>
</reference>
<evidence type="ECO:0008006" key="5">
    <source>
        <dbReference type="Google" id="ProtNLM"/>
    </source>
</evidence>
<proteinExistence type="predicted"/>
<dbReference type="Pfam" id="PF16944">
    <property type="entry name" value="KCH"/>
    <property type="match status" value="1"/>
</dbReference>
<accession>A0AAD4ME82</accession>
<dbReference type="InterPro" id="IPR031606">
    <property type="entry name" value="Kch1/2"/>
</dbReference>
<keyword evidence="4" id="KW-1185">Reference proteome</keyword>
<feature type="region of interest" description="Disordered" evidence="1">
    <location>
        <begin position="455"/>
        <end position="514"/>
    </location>
</feature>
<dbReference type="GO" id="GO:0005886">
    <property type="term" value="C:plasma membrane"/>
    <property type="evidence" value="ECO:0007669"/>
    <property type="project" value="InterPro"/>
</dbReference>
<dbReference type="Proteomes" id="UP001203297">
    <property type="component" value="Unassembled WGS sequence"/>
</dbReference>
<feature type="transmembrane region" description="Helical" evidence="2">
    <location>
        <begin position="81"/>
        <end position="102"/>
    </location>
</feature>